<evidence type="ECO:0000259" key="5">
    <source>
        <dbReference type="Pfam" id="PF03446"/>
    </source>
</evidence>
<dbReference type="InterPro" id="IPR036291">
    <property type="entry name" value="NAD(P)-bd_dom_sf"/>
</dbReference>
<dbReference type="PROSITE" id="PS00895">
    <property type="entry name" value="3_HYDROXYISOBUT_DH"/>
    <property type="match status" value="1"/>
</dbReference>
<evidence type="ECO:0000256" key="1">
    <source>
        <dbReference type="ARBA" id="ARBA00009080"/>
    </source>
</evidence>
<feature type="active site" evidence="4">
    <location>
        <position position="188"/>
    </location>
</feature>
<dbReference type="InterPro" id="IPR008927">
    <property type="entry name" value="6-PGluconate_DH-like_C_sf"/>
</dbReference>
<reference evidence="7 8" key="1">
    <citation type="submission" date="2019-03" db="EMBL/GenBank/DDBJ databases">
        <authorList>
            <person name="Liu G."/>
        </authorList>
    </citation>
    <scope>NUCLEOTIDE SEQUENCE [LARGE SCALE GENOMIC DNA]</scope>
    <source>
        <strain evidence="7 8">DSM 19099</strain>
    </source>
</reference>
<dbReference type="GO" id="GO:0016616">
    <property type="term" value="F:oxidoreductase activity, acting on the CH-OH group of donors, NAD or NADP as acceptor"/>
    <property type="evidence" value="ECO:0007669"/>
    <property type="project" value="TreeGrafter"/>
</dbReference>
<proteinExistence type="inferred from homology"/>
<dbReference type="SUPFAM" id="SSF51735">
    <property type="entry name" value="NAD(P)-binding Rossmann-fold domains"/>
    <property type="match status" value="1"/>
</dbReference>
<keyword evidence="2" id="KW-0560">Oxidoreductase</keyword>
<dbReference type="InterPro" id="IPR006115">
    <property type="entry name" value="6PGDH_NADP-bd"/>
</dbReference>
<dbReference type="Proteomes" id="UP000298210">
    <property type="component" value="Unassembled WGS sequence"/>
</dbReference>
<dbReference type="Pfam" id="PF14833">
    <property type="entry name" value="NAD_binding_11"/>
    <property type="match status" value="1"/>
</dbReference>
<organism evidence="7 8">
    <name type="scientific">Shouchella lehensis</name>
    <dbReference type="NCBI Taxonomy" id="300825"/>
    <lineage>
        <taxon>Bacteria</taxon>
        <taxon>Bacillati</taxon>
        <taxon>Bacillota</taxon>
        <taxon>Bacilli</taxon>
        <taxon>Bacillales</taxon>
        <taxon>Bacillaceae</taxon>
        <taxon>Shouchella</taxon>
    </lineage>
</organism>
<dbReference type="InterPro" id="IPR013328">
    <property type="entry name" value="6PGD_dom2"/>
</dbReference>
<dbReference type="SUPFAM" id="SSF48179">
    <property type="entry name" value="6-phosphogluconate dehydrogenase C-terminal domain-like"/>
    <property type="match status" value="1"/>
</dbReference>
<keyword evidence="3" id="KW-0520">NAD</keyword>
<evidence type="ECO:0000259" key="6">
    <source>
        <dbReference type="Pfam" id="PF14833"/>
    </source>
</evidence>
<dbReference type="Gene3D" id="1.10.1040.10">
    <property type="entry name" value="N-(1-d-carboxylethyl)-l-norvaline Dehydrogenase, domain 2"/>
    <property type="match status" value="1"/>
</dbReference>
<gene>
    <name evidence="7" type="ORF">E2L03_14375</name>
</gene>
<dbReference type="PANTHER" id="PTHR22981:SF7">
    <property type="entry name" value="3-HYDROXYISOBUTYRATE DEHYDROGENASE, MITOCHONDRIAL"/>
    <property type="match status" value="1"/>
</dbReference>
<protein>
    <submittedName>
        <fullName evidence="7">NAD(P)-dependent oxidoreductase</fullName>
    </submittedName>
</protein>
<dbReference type="GO" id="GO:0051287">
    <property type="term" value="F:NAD binding"/>
    <property type="evidence" value="ECO:0007669"/>
    <property type="project" value="InterPro"/>
</dbReference>
<dbReference type="Gene3D" id="3.40.50.720">
    <property type="entry name" value="NAD(P)-binding Rossmann-like Domain"/>
    <property type="match status" value="1"/>
</dbReference>
<evidence type="ECO:0000256" key="3">
    <source>
        <dbReference type="ARBA" id="ARBA00023027"/>
    </source>
</evidence>
<dbReference type="GO" id="GO:0050661">
    <property type="term" value="F:NADP binding"/>
    <property type="evidence" value="ECO:0007669"/>
    <property type="project" value="InterPro"/>
</dbReference>
<feature type="domain" description="6-phosphogluconate dehydrogenase NADP-binding" evidence="5">
    <location>
        <begin position="19"/>
        <end position="177"/>
    </location>
</feature>
<dbReference type="InterPro" id="IPR015815">
    <property type="entry name" value="HIBADH-related"/>
</dbReference>
<dbReference type="PIRSF" id="PIRSF000103">
    <property type="entry name" value="HIBADH"/>
    <property type="match status" value="1"/>
</dbReference>
<dbReference type="Pfam" id="PF03446">
    <property type="entry name" value="NAD_binding_2"/>
    <property type="match status" value="1"/>
</dbReference>
<name>A0A4Y7WJ31_9BACI</name>
<accession>A0A4Y7WJ31</accession>
<dbReference type="InterPro" id="IPR029154">
    <property type="entry name" value="HIBADH-like_NADP-bd"/>
</dbReference>
<evidence type="ECO:0000313" key="7">
    <source>
        <dbReference type="EMBL" id="TES48302.1"/>
    </source>
</evidence>
<feature type="domain" description="3-hydroxyisobutyrate dehydrogenase-like NAD-binding" evidence="6">
    <location>
        <begin position="183"/>
        <end position="301"/>
    </location>
</feature>
<dbReference type="InterPro" id="IPR002204">
    <property type="entry name" value="3-OH-isobutyrate_DH-rel_CS"/>
</dbReference>
<dbReference type="AlphaFoldDB" id="A0A4Y7WJ31"/>
<sequence>MPVLLPKCRLFSKGGLTVKIGFIGLGNMGKPMSLNLLESGYDVIGYDINESALQTLEKNGGKAALTVDDVVDYAELIFTSLPSSETCENVYLGENGLIRKVPTGLVLVDTSTVSPELERRIGEEAEKRDVSFLAAPVSGGVVGAENRTLTFMVGGPKALLEEVHSHLAILGSNIFHISEQYDSGTNAKLINNLLIGFYTAGVAEALKLAEKSGLNLDFLFNVLNVSYGQSRIYERNYKSFMVDDNYEPGFALKLLNKDLRFAMDLAKEHGLELPISQALVDLYEDAEKSGLGEKDMSVLFKRVGNQTITFKAEGVSEA</sequence>
<dbReference type="GO" id="GO:0016054">
    <property type="term" value="P:organic acid catabolic process"/>
    <property type="evidence" value="ECO:0007669"/>
    <property type="project" value="UniProtKB-ARBA"/>
</dbReference>
<evidence type="ECO:0000256" key="4">
    <source>
        <dbReference type="PIRSR" id="PIRSR000103-1"/>
    </source>
</evidence>
<dbReference type="EMBL" id="SNUX01000003">
    <property type="protein sequence ID" value="TES48302.1"/>
    <property type="molecule type" value="Genomic_DNA"/>
</dbReference>
<evidence type="ECO:0000256" key="2">
    <source>
        <dbReference type="ARBA" id="ARBA00023002"/>
    </source>
</evidence>
<comment type="caution">
    <text evidence="7">The sequence shown here is derived from an EMBL/GenBank/DDBJ whole genome shotgun (WGS) entry which is preliminary data.</text>
</comment>
<comment type="similarity">
    <text evidence="1">Belongs to the HIBADH-related family.</text>
</comment>
<evidence type="ECO:0000313" key="8">
    <source>
        <dbReference type="Proteomes" id="UP000298210"/>
    </source>
</evidence>
<dbReference type="PANTHER" id="PTHR22981">
    <property type="entry name" value="3-HYDROXYISOBUTYRATE DEHYDROGENASE-RELATED"/>
    <property type="match status" value="1"/>
</dbReference>